<dbReference type="InterPro" id="IPR012337">
    <property type="entry name" value="RNaseH-like_sf"/>
</dbReference>
<gene>
    <name evidence="4" type="ORF">VNO77_20489</name>
</gene>
<dbReference type="SMART" id="SM00474">
    <property type="entry name" value="35EXOc"/>
    <property type="match status" value="1"/>
</dbReference>
<keyword evidence="5" id="KW-1185">Reference proteome</keyword>
<evidence type="ECO:0000313" key="4">
    <source>
        <dbReference type="EMBL" id="KAK7339804.1"/>
    </source>
</evidence>
<dbReference type="Pfam" id="PF01612">
    <property type="entry name" value="DNA_pol_A_exo1"/>
    <property type="match status" value="1"/>
</dbReference>
<reference evidence="4 5" key="1">
    <citation type="submission" date="2024-01" db="EMBL/GenBank/DDBJ databases">
        <title>The genomes of 5 underutilized Papilionoideae crops provide insights into root nodulation and disease resistanc.</title>
        <authorList>
            <person name="Jiang F."/>
        </authorList>
    </citation>
    <scope>NUCLEOTIDE SEQUENCE [LARGE SCALE GENOMIC DNA]</scope>
    <source>
        <strain evidence="4">LVBAO_FW01</strain>
        <tissue evidence="4">Leaves</tissue>
    </source>
</reference>
<dbReference type="InterPro" id="IPR051132">
    <property type="entry name" value="3-5_Exonuclease_domain"/>
</dbReference>
<dbReference type="GO" id="GO:0003676">
    <property type="term" value="F:nucleic acid binding"/>
    <property type="evidence" value="ECO:0007669"/>
    <property type="project" value="InterPro"/>
</dbReference>
<dbReference type="GO" id="GO:0005737">
    <property type="term" value="C:cytoplasm"/>
    <property type="evidence" value="ECO:0007669"/>
    <property type="project" value="TreeGrafter"/>
</dbReference>
<dbReference type="SUPFAM" id="SSF53098">
    <property type="entry name" value="Ribonuclease H-like"/>
    <property type="match status" value="1"/>
</dbReference>
<dbReference type="CDD" id="cd06141">
    <property type="entry name" value="WRN_exo"/>
    <property type="match status" value="1"/>
</dbReference>
<evidence type="ECO:0000259" key="3">
    <source>
        <dbReference type="SMART" id="SM00474"/>
    </source>
</evidence>
<organism evidence="4 5">
    <name type="scientific">Canavalia gladiata</name>
    <name type="common">Sword bean</name>
    <name type="synonym">Dolichos gladiatus</name>
    <dbReference type="NCBI Taxonomy" id="3824"/>
    <lineage>
        <taxon>Eukaryota</taxon>
        <taxon>Viridiplantae</taxon>
        <taxon>Streptophyta</taxon>
        <taxon>Embryophyta</taxon>
        <taxon>Tracheophyta</taxon>
        <taxon>Spermatophyta</taxon>
        <taxon>Magnoliopsida</taxon>
        <taxon>eudicotyledons</taxon>
        <taxon>Gunneridae</taxon>
        <taxon>Pentapetalae</taxon>
        <taxon>rosids</taxon>
        <taxon>fabids</taxon>
        <taxon>Fabales</taxon>
        <taxon>Fabaceae</taxon>
        <taxon>Papilionoideae</taxon>
        <taxon>50 kb inversion clade</taxon>
        <taxon>NPAAA clade</taxon>
        <taxon>indigoferoid/millettioid clade</taxon>
        <taxon>Phaseoleae</taxon>
        <taxon>Canavalia</taxon>
    </lineage>
</organism>
<keyword evidence="1" id="KW-0540">Nuclease</keyword>
<feature type="domain" description="3'-5' exonuclease" evidence="3">
    <location>
        <begin position="51"/>
        <end position="236"/>
    </location>
</feature>
<dbReference type="InterPro" id="IPR036397">
    <property type="entry name" value="RNaseH_sf"/>
</dbReference>
<dbReference type="GO" id="GO:0008408">
    <property type="term" value="F:3'-5' exonuclease activity"/>
    <property type="evidence" value="ECO:0007669"/>
    <property type="project" value="InterPro"/>
</dbReference>
<dbReference type="InterPro" id="IPR002562">
    <property type="entry name" value="3'-5'_exonuclease_dom"/>
</dbReference>
<dbReference type="AlphaFoldDB" id="A0AAN9LSV5"/>
<protein>
    <recommendedName>
        <fullName evidence="3">3'-5' exonuclease domain-containing protein</fullName>
    </recommendedName>
</protein>
<sequence>MVWTIEVNRNPVPNSTRNYNPSPNPYISVVDHNLPYETHNLYDVTFHSDTIQTLLTSDPSIVDSWISDILRIHRRRLRHLIVGLDIEWRPNTQRNMQNPVATLQLCVGRRCLVFQIIHAPFIPPSLVSFLGDCNLTFVGVGIESDVEKLLEDYSLSVANFVDLRSLAVDKLGERELNRAGLKTLGLRVLGREVEKPQRITRSKWDDPWLSAQQVQYAAIDAFVSFEVGRRLSSYNAY</sequence>
<dbReference type="PANTHER" id="PTHR13620:SF105">
    <property type="entry name" value="OS01G0737700 PROTEIN"/>
    <property type="match status" value="1"/>
</dbReference>
<dbReference type="EMBL" id="JAYMYQ010000004">
    <property type="protein sequence ID" value="KAK7339804.1"/>
    <property type="molecule type" value="Genomic_DNA"/>
</dbReference>
<name>A0AAN9LSV5_CANGL</name>
<dbReference type="Gene3D" id="3.30.420.10">
    <property type="entry name" value="Ribonuclease H-like superfamily/Ribonuclease H"/>
    <property type="match status" value="1"/>
</dbReference>
<dbReference type="FunFam" id="3.30.420.10:FF:000054">
    <property type="entry name" value="Werner Syndrome-like exonuclease"/>
    <property type="match status" value="1"/>
</dbReference>
<dbReference type="PANTHER" id="PTHR13620">
    <property type="entry name" value="3-5 EXONUCLEASE"/>
    <property type="match status" value="1"/>
</dbReference>
<proteinExistence type="predicted"/>
<dbReference type="Proteomes" id="UP001367508">
    <property type="component" value="Unassembled WGS sequence"/>
</dbReference>
<dbReference type="GO" id="GO:0006139">
    <property type="term" value="P:nucleobase-containing compound metabolic process"/>
    <property type="evidence" value="ECO:0007669"/>
    <property type="project" value="InterPro"/>
</dbReference>
<keyword evidence="2" id="KW-0378">Hydrolase</keyword>
<evidence type="ECO:0000313" key="5">
    <source>
        <dbReference type="Proteomes" id="UP001367508"/>
    </source>
</evidence>
<dbReference type="GO" id="GO:0005634">
    <property type="term" value="C:nucleus"/>
    <property type="evidence" value="ECO:0007669"/>
    <property type="project" value="TreeGrafter"/>
</dbReference>
<evidence type="ECO:0000256" key="2">
    <source>
        <dbReference type="ARBA" id="ARBA00022801"/>
    </source>
</evidence>
<evidence type="ECO:0000256" key="1">
    <source>
        <dbReference type="ARBA" id="ARBA00022722"/>
    </source>
</evidence>
<comment type="caution">
    <text evidence="4">The sequence shown here is derived from an EMBL/GenBank/DDBJ whole genome shotgun (WGS) entry which is preliminary data.</text>
</comment>
<accession>A0AAN9LSV5</accession>